<dbReference type="EMBL" id="KV987728">
    <property type="protein sequence ID" value="PIO14364.1"/>
    <property type="molecule type" value="Genomic_DNA"/>
</dbReference>
<evidence type="ECO:0000256" key="1">
    <source>
        <dbReference type="SAM" id="MobiDB-lite"/>
    </source>
</evidence>
<evidence type="ECO:0000313" key="2">
    <source>
        <dbReference type="EMBL" id="PIO14364.1"/>
    </source>
</evidence>
<organism evidence="2">
    <name type="scientific">Aquarana catesbeiana</name>
    <name type="common">American bullfrog</name>
    <name type="synonym">Rana catesbeiana</name>
    <dbReference type="NCBI Taxonomy" id="8400"/>
    <lineage>
        <taxon>Eukaryota</taxon>
        <taxon>Metazoa</taxon>
        <taxon>Chordata</taxon>
        <taxon>Craniata</taxon>
        <taxon>Vertebrata</taxon>
        <taxon>Euteleostomi</taxon>
        <taxon>Amphibia</taxon>
        <taxon>Batrachia</taxon>
        <taxon>Anura</taxon>
        <taxon>Neobatrachia</taxon>
        <taxon>Ranoidea</taxon>
        <taxon>Ranidae</taxon>
        <taxon>Aquarana</taxon>
    </lineage>
</organism>
<proteinExistence type="predicted"/>
<accession>A0A2G9QFG8</accession>
<protein>
    <submittedName>
        <fullName evidence="2">Uncharacterized protein</fullName>
    </submittedName>
</protein>
<feature type="non-terminal residue" evidence="2">
    <location>
        <position position="74"/>
    </location>
</feature>
<reference evidence="2" key="1">
    <citation type="submission" date="2017-08" db="EMBL/GenBank/DDBJ databases">
        <title>Assembly of the North American Bullfrog Genome.</title>
        <authorList>
            <person name="Warren R.L."/>
            <person name="Vandervalk B.P."/>
            <person name="Kucuk E."/>
            <person name="Birol I."/>
            <person name="Helbing C."/>
            <person name="Pandoh P."/>
            <person name="Behsaz B."/>
            <person name="Mohamadi H."/>
            <person name="Chu J."/>
            <person name="Jackman S."/>
            <person name="Hammond S.A."/>
            <person name="Veldhoen N."/>
            <person name="Kirk H."/>
            <person name="Zhao Y."/>
            <person name="Coope R."/>
            <person name="Pleasance S."/>
            <person name="Moore R."/>
            <person name="Holt R."/>
        </authorList>
    </citation>
    <scope>NUCLEOTIDE SEQUENCE</scope>
    <source>
        <strain evidence="2">Bruno</strain>
        <tissue evidence="2">Liver</tissue>
    </source>
</reference>
<gene>
    <name evidence="2" type="ORF">AB205_0201430</name>
</gene>
<feature type="non-terminal residue" evidence="2">
    <location>
        <position position="1"/>
    </location>
</feature>
<dbReference type="AlphaFoldDB" id="A0A2G9QFG8"/>
<sequence>DEDQINVKIQIIKKEEETYVMVDQQVTEEVGMMDGVKEEEASPDISSDRLCGGNRSTSEEDVKVEDNDIGCSPE</sequence>
<name>A0A2G9QFG8_AQUCT</name>
<feature type="compositionally biased region" description="Basic and acidic residues" evidence="1">
    <location>
        <begin position="57"/>
        <end position="66"/>
    </location>
</feature>
<feature type="region of interest" description="Disordered" evidence="1">
    <location>
        <begin position="38"/>
        <end position="74"/>
    </location>
</feature>